<evidence type="ECO:0000313" key="3">
    <source>
        <dbReference type="EMBL" id="CAE7431001.1"/>
    </source>
</evidence>
<reference evidence="3" key="1">
    <citation type="submission" date="2021-02" db="EMBL/GenBank/DDBJ databases">
        <authorList>
            <person name="Dougan E. K."/>
            <person name="Rhodes N."/>
            <person name="Thang M."/>
            <person name="Chan C."/>
        </authorList>
    </citation>
    <scope>NUCLEOTIDE SEQUENCE</scope>
</reference>
<protein>
    <recommendedName>
        <fullName evidence="5">Secreted protein</fullName>
    </recommendedName>
</protein>
<dbReference type="PROSITE" id="PS51257">
    <property type="entry name" value="PROKAR_LIPOPROTEIN"/>
    <property type="match status" value="1"/>
</dbReference>
<keyword evidence="2" id="KW-0732">Signal</keyword>
<dbReference type="EMBL" id="CAJNJA010018773">
    <property type="protein sequence ID" value="CAE7431001.1"/>
    <property type="molecule type" value="Genomic_DNA"/>
</dbReference>
<evidence type="ECO:0000313" key="4">
    <source>
        <dbReference type="Proteomes" id="UP000601435"/>
    </source>
</evidence>
<comment type="caution">
    <text evidence="3">The sequence shown here is derived from an EMBL/GenBank/DDBJ whole genome shotgun (WGS) entry which is preliminary data.</text>
</comment>
<dbReference type="Proteomes" id="UP000601435">
    <property type="component" value="Unassembled WGS sequence"/>
</dbReference>
<accession>A0A812RBR4</accession>
<sequence>MAKLLLLCLGLLIRLLWRSASSLSLWLPVTSSCSGVPAVLPRFLGRGSPTTNTSEPLRGNRTHSRRAPVRFWRSSRLPG</sequence>
<dbReference type="AlphaFoldDB" id="A0A812RBR4"/>
<proteinExistence type="predicted"/>
<evidence type="ECO:0000256" key="1">
    <source>
        <dbReference type="SAM" id="MobiDB-lite"/>
    </source>
</evidence>
<feature type="signal peptide" evidence="2">
    <location>
        <begin position="1"/>
        <end position="22"/>
    </location>
</feature>
<name>A0A812RBR4_9DINO</name>
<feature type="non-terminal residue" evidence="3">
    <location>
        <position position="1"/>
    </location>
</feature>
<evidence type="ECO:0008006" key="5">
    <source>
        <dbReference type="Google" id="ProtNLM"/>
    </source>
</evidence>
<feature type="region of interest" description="Disordered" evidence="1">
    <location>
        <begin position="47"/>
        <end position="66"/>
    </location>
</feature>
<feature type="chain" id="PRO_5032643514" description="Secreted protein" evidence="2">
    <location>
        <begin position="23"/>
        <end position="79"/>
    </location>
</feature>
<keyword evidence="4" id="KW-1185">Reference proteome</keyword>
<organism evidence="3 4">
    <name type="scientific">Symbiodinium necroappetens</name>
    <dbReference type="NCBI Taxonomy" id="1628268"/>
    <lineage>
        <taxon>Eukaryota</taxon>
        <taxon>Sar</taxon>
        <taxon>Alveolata</taxon>
        <taxon>Dinophyceae</taxon>
        <taxon>Suessiales</taxon>
        <taxon>Symbiodiniaceae</taxon>
        <taxon>Symbiodinium</taxon>
    </lineage>
</organism>
<gene>
    <name evidence="3" type="ORF">SNEC2469_LOCUS11835</name>
</gene>
<evidence type="ECO:0000256" key="2">
    <source>
        <dbReference type="SAM" id="SignalP"/>
    </source>
</evidence>